<dbReference type="Proteomes" id="UP000055590">
    <property type="component" value="Chromosome"/>
</dbReference>
<dbReference type="GO" id="GO:0008409">
    <property type="term" value="F:5'-3' exonuclease activity"/>
    <property type="evidence" value="ECO:0007669"/>
    <property type="project" value="InterPro"/>
</dbReference>
<dbReference type="InterPro" id="IPR020045">
    <property type="entry name" value="DNA_polI_H3TH"/>
</dbReference>
<dbReference type="PATRIC" id="fig|1391653.3.peg.2868"/>
<dbReference type="InterPro" id="IPR038969">
    <property type="entry name" value="FEN"/>
</dbReference>
<dbReference type="EMBL" id="CP012332">
    <property type="protein sequence ID" value="AKU92370.1"/>
    <property type="molecule type" value="Genomic_DNA"/>
</dbReference>
<dbReference type="InterPro" id="IPR002421">
    <property type="entry name" value="5-3_exonuclease"/>
</dbReference>
<name>A0A0K1PFS5_9BACT</name>
<dbReference type="CDD" id="cd09898">
    <property type="entry name" value="H3TH_53EXO"/>
    <property type="match status" value="1"/>
</dbReference>
<keyword evidence="2" id="KW-0378">Hydrolase</keyword>
<keyword evidence="5" id="KW-1185">Reference proteome</keyword>
<feature type="domain" description="5'-3' exonuclease" evidence="3">
    <location>
        <begin position="1"/>
        <end position="263"/>
    </location>
</feature>
<dbReference type="InterPro" id="IPR020046">
    <property type="entry name" value="5-3_exonucl_a-hlix_arch_N"/>
</dbReference>
<dbReference type="Gene3D" id="3.40.50.1010">
    <property type="entry name" value="5'-nuclease"/>
    <property type="match status" value="1"/>
</dbReference>
<dbReference type="PANTHER" id="PTHR42646:SF2">
    <property type="entry name" value="5'-3' EXONUCLEASE FAMILY PROTEIN"/>
    <property type="match status" value="1"/>
</dbReference>
<sequence>MKVHLVDGTYELFRSHFGAPPATSPDGQEVGAVRGLLRSLLALVRTPGVTHVACAFDHVIESFRNELFDGYKTSAGVPAELLAQFELAEEACRALGIVAWPMVELEADDAIATAAARFAAEPRVEQVVIASPDKDFGQCVSGERVVLLDRRRELVLGEPEIREKFGVAPASIPDWLALVGDVADGIPGLPQWGAKSAAAVLASYGRIEDIPPDAADWSVKVRGGVKLSDTLRERRDDALLYRRLATLRVDAPLRENLDDLEWRGARREALEALCERLGERALLERVPRWA</sequence>
<organism evidence="4 5">
    <name type="scientific">Vulgatibacter incomptus</name>
    <dbReference type="NCBI Taxonomy" id="1391653"/>
    <lineage>
        <taxon>Bacteria</taxon>
        <taxon>Pseudomonadati</taxon>
        <taxon>Myxococcota</taxon>
        <taxon>Myxococcia</taxon>
        <taxon>Myxococcales</taxon>
        <taxon>Cystobacterineae</taxon>
        <taxon>Vulgatibacteraceae</taxon>
        <taxon>Vulgatibacter</taxon>
    </lineage>
</organism>
<dbReference type="GO" id="GO:0003677">
    <property type="term" value="F:DNA binding"/>
    <property type="evidence" value="ECO:0007669"/>
    <property type="project" value="InterPro"/>
</dbReference>
<dbReference type="InterPro" id="IPR036279">
    <property type="entry name" value="5-3_exonuclease_C_sf"/>
</dbReference>
<dbReference type="PANTHER" id="PTHR42646">
    <property type="entry name" value="FLAP ENDONUCLEASE XNI"/>
    <property type="match status" value="1"/>
</dbReference>
<gene>
    <name evidence="4" type="ORF">AKJ08_2757</name>
</gene>
<dbReference type="RefSeq" id="WP_050726548.1">
    <property type="nucleotide sequence ID" value="NZ_CP012332.1"/>
</dbReference>
<dbReference type="Gene3D" id="1.10.150.20">
    <property type="entry name" value="5' to 3' exonuclease, C-terminal subdomain"/>
    <property type="match status" value="1"/>
</dbReference>
<dbReference type="GO" id="GO:0017108">
    <property type="term" value="F:5'-flap endonuclease activity"/>
    <property type="evidence" value="ECO:0007669"/>
    <property type="project" value="InterPro"/>
</dbReference>
<proteinExistence type="predicted"/>
<dbReference type="Pfam" id="PF02739">
    <property type="entry name" value="5_3_exonuc_N"/>
    <property type="match status" value="1"/>
</dbReference>
<dbReference type="Pfam" id="PF01367">
    <property type="entry name" value="5_3_exonuc"/>
    <property type="match status" value="1"/>
</dbReference>
<dbReference type="KEGG" id="vin:AKJ08_2757"/>
<evidence type="ECO:0000313" key="5">
    <source>
        <dbReference type="Proteomes" id="UP000055590"/>
    </source>
</evidence>
<evidence type="ECO:0000256" key="1">
    <source>
        <dbReference type="ARBA" id="ARBA00022722"/>
    </source>
</evidence>
<dbReference type="GO" id="GO:0033567">
    <property type="term" value="P:DNA replication, Okazaki fragment processing"/>
    <property type="evidence" value="ECO:0007669"/>
    <property type="project" value="InterPro"/>
</dbReference>
<evidence type="ECO:0000259" key="3">
    <source>
        <dbReference type="SMART" id="SM00475"/>
    </source>
</evidence>
<dbReference type="SMART" id="SM00475">
    <property type="entry name" value="53EXOc"/>
    <property type="match status" value="1"/>
</dbReference>
<dbReference type="STRING" id="1391653.AKJ08_2757"/>
<keyword evidence="1" id="KW-0540">Nuclease</keyword>
<dbReference type="AlphaFoldDB" id="A0A0K1PFS5"/>
<accession>A0A0K1PFS5</accession>
<dbReference type="SUPFAM" id="SSF88723">
    <property type="entry name" value="PIN domain-like"/>
    <property type="match status" value="1"/>
</dbReference>
<reference evidence="4 5" key="1">
    <citation type="submission" date="2015-08" db="EMBL/GenBank/DDBJ databases">
        <authorList>
            <person name="Babu N.S."/>
            <person name="Beckwith C.J."/>
            <person name="Beseler K.G."/>
            <person name="Brison A."/>
            <person name="Carone J.V."/>
            <person name="Caskin T.P."/>
            <person name="Diamond M."/>
            <person name="Durham M.E."/>
            <person name="Foxe J.M."/>
            <person name="Go M."/>
            <person name="Henderson B.A."/>
            <person name="Jones I.B."/>
            <person name="McGettigan J.A."/>
            <person name="Micheletti S.J."/>
            <person name="Nasrallah M.E."/>
            <person name="Ortiz D."/>
            <person name="Piller C.R."/>
            <person name="Privatt S.R."/>
            <person name="Schneider S.L."/>
            <person name="Sharp S."/>
            <person name="Smith T.C."/>
            <person name="Stanton J.D."/>
            <person name="Ullery H.E."/>
            <person name="Wilson R.J."/>
            <person name="Serrano M.G."/>
            <person name="Buck G."/>
            <person name="Lee V."/>
            <person name="Wang Y."/>
            <person name="Carvalho R."/>
            <person name="Voegtly L."/>
            <person name="Shi R."/>
            <person name="Duckworth R."/>
            <person name="Johnson A."/>
            <person name="Loviza R."/>
            <person name="Walstead R."/>
            <person name="Shah Z."/>
            <person name="Kiflezghi M."/>
            <person name="Wade K."/>
            <person name="Ball S.L."/>
            <person name="Bradley K.W."/>
            <person name="Asai D.J."/>
            <person name="Bowman C.A."/>
            <person name="Russell D.A."/>
            <person name="Pope W.H."/>
            <person name="Jacobs-Sera D."/>
            <person name="Hendrix R.W."/>
            <person name="Hatfull G.F."/>
        </authorList>
    </citation>
    <scope>NUCLEOTIDE SEQUENCE [LARGE SCALE GENOMIC DNA]</scope>
    <source>
        <strain evidence="4 5">DSM 27710</strain>
    </source>
</reference>
<dbReference type="OrthoDB" id="9806424at2"/>
<protein>
    <submittedName>
        <fullName evidence="4">DNA polymerase I</fullName>
    </submittedName>
</protein>
<dbReference type="SUPFAM" id="SSF47807">
    <property type="entry name" value="5' to 3' exonuclease, C-terminal subdomain"/>
    <property type="match status" value="1"/>
</dbReference>
<dbReference type="InterPro" id="IPR029060">
    <property type="entry name" value="PIN-like_dom_sf"/>
</dbReference>
<dbReference type="CDD" id="cd09859">
    <property type="entry name" value="PIN_53EXO"/>
    <property type="match status" value="1"/>
</dbReference>
<evidence type="ECO:0000313" key="4">
    <source>
        <dbReference type="EMBL" id="AKU92370.1"/>
    </source>
</evidence>
<evidence type="ECO:0000256" key="2">
    <source>
        <dbReference type="ARBA" id="ARBA00022801"/>
    </source>
</evidence>